<dbReference type="OrthoDB" id="9801841at2"/>
<dbReference type="InterPro" id="IPR036457">
    <property type="entry name" value="PPM-type-like_dom_sf"/>
</dbReference>
<evidence type="ECO:0000313" key="2">
    <source>
        <dbReference type="EMBL" id="RJF98741.1"/>
    </source>
</evidence>
<dbReference type="Proteomes" id="UP000265955">
    <property type="component" value="Unassembled WGS sequence"/>
</dbReference>
<evidence type="ECO:0000259" key="1">
    <source>
        <dbReference type="PROSITE" id="PS51746"/>
    </source>
</evidence>
<reference evidence="3" key="1">
    <citation type="submission" date="2018-09" db="EMBL/GenBank/DDBJ databases">
        <authorList>
            <person name="Zhu H."/>
        </authorList>
    </citation>
    <scope>NUCLEOTIDE SEQUENCE [LARGE SCALE GENOMIC DNA]</scope>
    <source>
        <strain evidence="3">K1R23-30</strain>
    </source>
</reference>
<dbReference type="RefSeq" id="WP_119768688.1">
    <property type="nucleotide sequence ID" value="NZ_QYUO01000001.1"/>
</dbReference>
<dbReference type="AlphaFoldDB" id="A0A3A3FX27"/>
<proteinExistence type="predicted"/>
<dbReference type="PROSITE" id="PS51746">
    <property type="entry name" value="PPM_2"/>
    <property type="match status" value="1"/>
</dbReference>
<dbReference type="Gene3D" id="3.60.40.10">
    <property type="entry name" value="PPM-type phosphatase domain"/>
    <property type="match status" value="1"/>
</dbReference>
<sequence>MSQYKIEAGTAQHIGDRHEQQDRTGLFTAPKAPGYVMAVLADGMGGLSGGALAAEQVLRTAKQAFDLFSPQTDDVPTMLATIARDAHTIIKLSAFSSEKKPHSTVVVLVITPERSAVWAHVGDSRLYRFDGPNCVDRTIDHSYVEGLIKEGKLSRAEARDHHLSNVLLSALGSHDSEPEVTVARYDGLKAGDAFLLCSDGLWHYFTDAELGAAIAVNSPRKASELLITKVRERASGQSADNCTLAIVKLAEPVTETKSYTAEKMRRAV</sequence>
<dbReference type="SMART" id="SM00332">
    <property type="entry name" value="PP2Cc"/>
    <property type="match status" value="1"/>
</dbReference>
<gene>
    <name evidence="2" type="ORF">D3871_09615</name>
</gene>
<keyword evidence="3" id="KW-1185">Reference proteome</keyword>
<dbReference type="CDD" id="cd00143">
    <property type="entry name" value="PP2Cc"/>
    <property type="match status" value="1"/>
</dbReference>
<comment type="caution">
    <text evidence="2">The sequence shown here is derived from an EMBL/GenBank/DDBJ whole genome shotgun (WGS) entry which is preliminary data.</text>
</comment>
<dbReference type="SUPFAM" id="SSF81606">
    <property type="entry name" value="PP2C-like"/>
    <property type="match status" value="1"/>
</dbReference>
<dbReference type="EMBL" id="QYUO01000001">
    <property type="protein sequence ID" value="RJF98741.1"/>
    <property type="molecule type" value="Genomic_DNA"/>
</dbReference>
<dbReference type="SMART" id="SM00331">
    <property type="entry name" value="PP2C_SIG"/>
    <property type="match status" value="1"/>
</dbReference>
<evidence type="ECO:0000313" key="3">
    <source>
        <dbReference type="Proteomes" id="UP000265955"/>
    </source>
</evidence>
<feature type="domain" description="PPM-type phosphatase" evidence="1">
    <location>
        <begin position="5"/>
        <end position="249"/>
    </location>
</feature>
<protein>
    <submittedName>
        <fullName evidence="2">Serine/threonine-protein phosphatase</fullName>
    </submittedName>
</protein>
<organism evidence="2 3">
    <name type="scientific">Noviherbaspirillum saxi</name>
    <dbReference type="NCBI Taxonomy" id="2320863"/>
    <lineage>
        <taxon>Bacteria</taxon>
        <taxon>Pseudomonadati</taxon>
        <taxon>Pseudomonadota</taxon>
        <taxon>Betaproteobacteria</taxon>
        <taxon>Burkholderiales</taxon>
        <taxon>Oxalobacteraceae</taxon>
        <taxon>Noviherbaspirillum</taxon>
    </lineage>
</organism>
<dbReference type="InterPro" id="IPR001932">
    <property type="entry name" value="PPM-type_phosphatase-like_dom"/>
</dbReference>
<accession>A0A3A3FX27</accession>
<name>A0A3A3FX27_9BURK</name>
<dbReference type="Pfam" id="PF13672">
    <property type="entry name" value="PP2C_2"/>
    <property type="match status" value="1"/>
</dbReference>